<dbReference type="AlphaFoldDB" id="A0A7V7UDI1"/>
<dbReference type="Proteomes" id="UP000461768">
    <property type="component" value="Unassembled WGS sequence"/>
</dbReference>
<organism evidence="2 3">
    <name type="scientific">Candidatus Galacturonatibacter soehngenii</name>
    <dbReference type="NCBI Taxonomy" id="2307010"/>
    <lineage>
        <taxon>Bacteria</taxon>
        <taxon>Bacillati</taxon>
        <taxon>Bacillota</taxon>
        <taxon>Clostridia</taxon>
        <taxon>Lachnospirales</taxon>
        <taxon>Lachnospiraceae</taxon>
        <taxon>Candidatus Galacturonatibacter</taxon>
    </lineage>
</organism>
<keyword evidence="3" id="KW-1185">Reference proteome</keyword>
<name>A0A7V7UDI1_9FIRM</name>
<reference evidence="2 3" key="1">
    <citation type="submission" date="2019-09" db="EMBL/GenBank/DDBJ databases">
        <authorList>
            <person name="Valk L.C."/>
        </authorList>
    </citation>
    <scope>NUCLEOTIDE SEQUENCE [LARGE SCALE GENOMIC DNA]</scope>
    <source>
        <strain evidence="2">GalUA</strain>
    </source>
</reference>
<feature type="domain" description="DUF7402" evidence="1">
    <location>
        <begin position="127"/>
        <end position="238"/>
    </location>
</feature>
<evidence type="ECO:0000313" key="3">
    <source>
        <dbReference type="Proteomes" id="UP000461768"/>
    </source>
</evidence>
<dbReference type="EMBL" id="WAGX01000002">
    <property type="protein sequence ID" value="KAB1440955.1"/>
    <property type="molecule type" value="Genomic_DNA"/>
</dbReference>
<gene>
    <name evidence="2" type="ORF">F7O84_00280</name>
</gene>
<evidence type="ECO:0000313" key="2">
    <source>
        <dbReference type="EMBL" id="KAB1440955.1"/>
    </source>
</evidence>
<comment type="caution">
    <text evidence="2">The sequence shown here is derived from an EMBL/GenBank/DDBJ whole genome shotgun (WGS) entry which is preliminary data.</text>
</comment>
<accession>A0A7V7UDI1</accession>
<dbReference type="Gene3D" id="2.60.120.260">
    <property type="entry name" value="Galactose-binding domain-like"/>
    <property type="match status" value="1"/>
</dbReference>
<dbReference type="InterPro" id="IPR055826">
    <property type="entry name" value="DUF7402"/>
</dbReference>
<protein>
    <submittedName>
        <fullName evidence="2">Carbohydrate-binding protein</fullName>
    </submittedName>
</protein>
<evidence type="ECO:0000259" key="1">
    <source>
        <dbReference type="Pfam" id="PF24135"/>
    </source>
</evidence>
<dbReference type="RefSeq" id="WP_151140527.1">
    <property type="nucleotide sequence ID" value="NZ_WAGX01000002.1"/>
</dbReference>
<dbReference type="OrthoDB" id="5674083at2"/>
<proteinExistence type="predicted"/>
<sequence length="262" mass="29968">MATLCLKVLDVNGNTIAVNRGENEVNLVCTREYKEGDKIVLESSEKHINIWLQLDDALGKSMVYITNNVEYKIPFAERRINLSPKVFCGELHLLSAKVAKEYERKTYRNLAINVNDQHGEVNCYPHASANVETRNEVVFAAKNAIDGITVNSSHGEWPYQSWGINRRKDAAIKIEFGRKVIVDTIALYTRADFPHDNWWEKATFTFSDGSNLKVDMKKSSEAHEFSFESKEIEWIELSELIQSPEESPFPALTQIEVYGYEK</sequence>
<dbReference type="Pfam" id="PF24135">
    <property type="entry name" value="DUF7402"/>
    <property type="match status" value="1"/>
</dbReference>
<reference evidence="2 3" key="2">
    <citation type="submission" date="2020-02" db="EMBL/GenBank/DDBJ databases">
        <title>Candidatus Galacturonibacter soehngenii shows hetero-acetogenic catabolism of galacturonic acid but lacks a canonical carbon monoxide dehydrogenase/acetyl-CoA synthase complex.</title>
        <authorList>
            <person name="Diender M."/>
            <person name="Stouten G.R."/>
            <person name="Petersen J.F."/>
            <person name="Nielsen P.H."/>
            <person name="Dueholm M.S."/>
            <person name="Pronk J.T."/>
            <person name="Van Loosdrecht M.C.M."/>
        </authorList>
    </citation>
    <scope>NUCLEOTIDE SEQUENCE [LARGE SCALE GENOMIC DNA]</scope>
    <source>
        <strain evidence="2">GalUA</strain>
    </source>
</reference>